<gene>
    <name evidence="2" type="ORF">Prudu_009080</name>
</gene>
<reference evidence="2" key="1">
    <citation type="journal article" date="2019" name="Science">
        <title>Mutation of a bHLH transcription factor allowed almond domestication.</title>
        <authorList>
            <person name="Sanchez-Perez R."/>
            <person name="Pavan S."/>
            <person name="Mazzeo R."/>
            <person name="Moldovan C."/>
            <person name="Aiese Cigliano R."/>
            <person name="Del Cueto J."/>
            <person name="Ricciardi F."/>
            <person name="Lotti C."/>
            <person name="Ricciardi L."/>
            <person name="Dicenta F."/>
            <person name="Lopez-Marques R.L."/>
            <person name="Lindberg Moller B."/>
        </authorList>
    </citation>
    <scope>NUCLEOTIDE SEQUENCE</scope>
</reference>
<name>A0A4Y1R5G0_PRUDU</name>
<sequence length="173" mass="19163">SAAKGVRRHEVDPNRSRNEEVVLSLSSRSYPRPRPSSLPNVAPATLLGADLRDRCQTNQHTTADISRPTSAAAVVGIGRNPPLKPTVQFELPVQISPPFLHQIDRASEVQPTSRRNLRRVEAVEVRGIHHRAIHSFRASKPELKLVTGNILAVGRKYLRLFDRGDSAEFSAEV</sequence>
<evidence type="ECO:0000313" key="2">
    <source>
        <dbReference type="EMBL" id="BBG99400.1"/>
    </source>
</evidence>
<feature type="region of interest" description="Disordered" evidence="1">
    <location>
        <begin position="1"/>
        <end position="41"/>
    </location>
</feature>
<evidence type="ECO:0000256" key="1">
    <source>
        <dbReference type="SAM" id="MobiDB-lite"/>
    </source>
</evidence>
<protein>
    <submittedName>
        <fullName evidence="2">Uncharacterized protein</fullName>
    </submittedName>
</protein>
<proteinExistence type="predicted"/>
<feature type="non-terminal residue" evidence="2">
    <location>
        <position position="1"/>
    </location>
</feature>
<organism evidence="2">
    <name type="scientific">Prunus dulcis</name>
    <name type="common">Almond</name>
    <name type="synonym">Amygdalus dulcis</name>
    <dbReference type="NCBI Taxonomy" id="3755"/>
    <lineage>
        <taxon>Eukaryota</taxon>
        <taxon>Viridiplantae</taxon>
        <taxon>Streptophyta</taxon>
        <taxon>Embryophyta</taxon>
        <taxon>Tracheophyta</taxon>
        <taxon>Spermatophyta</taxon>
        <taxon>Magnoliopsida</taxon>
        <taxon>eudicotyledons</taxon>
        <taxon>Gunneridae</taxon>
        <taxon>Pentapetalae</taxon>
        <taxon>rosids</taxon>
        <taxon>fabids</taxon>
        <taxon>Rosales</taxon>
        <taxon>Rosaceae</taxon>
        <taxon>Amygdaloideae</taxon>
        <taxon>Amygdaleae</taxon>
        <taxon>Prunus</taxon>
    </lineage>
</organism>
<dbReference type="AlphaFoldDB" id="A0A4Y1R5G0"/>
<feature type="compositionally biased region" description="Low complexity" evidence="1">
    <location>
        <begin position="23"/>
        <end position="39"/>
    </location>
</feature>
<feature type="compositionally biased region" description="Basic and acidic residues" evidence="1">
    <location>
        <begin position="8"/>
        <end position="20"/>
    </location>
</feature>
<dbReference type="EMBL" id="AP019299">
    <property type="protein sequence ID" value="BBG99400.1"/>
    <property type="molecule type" value="Genomic_DNA"/>
</dbReference>
<accession>A0A4Y1R5G0</accession>